<dbReference type="Proteomes" id="UP000663203">
    <property type="component" value="Chromosome"/>
</dbReference>
<evidence type="ECO:0000313" key="1">
    <source>
        <dbReference type="EMBL" id="QSW98981.1"/>
    </source>
</evidence>
<dbReference type="EMBL" id="CP071462">
    <property type="protein sequence ID" value="QSW98981.1"/>
    <property type="molecule type" value="Genomic_DNA"/>
</dbReference>
<sequence>MTDETAGPAARPTCPDCDAPVLTVTVVGPTDGFVAPCGCRIAPLALEAPLE</sequence>
<reference evidence="1 2" key="1">
    <citation type="submission" date="2021-03" db="EMBL/GenBank/DDBJ databases">
        <title>Haloterrigena longa sp. nov. and Haloterrigena limicola sp. nov., extremely halophilic archaea isolated from a salt lake.</title>
        <authorList>
            <person name="Henglin C."/>
        </authorList>
    </citation>
    <scope>NUCLEOTIDE SEQUENCE [LARGE SCALE GENOMIC DNA]</scope>
    <source>
        <strain evidence="1 2">KZCA68</strain>
    </source>
</reference>
<keyword evidence="2" id="KW-1185">Reference proteome</keyword>
<proteinExistence type="predicted"/>
<dbReference type="RefSeq" id="WP_207288589.1">
    <property type="nucleotide sequence ID" value="NZ_CP071462.1"/>
</dbReference>
<name>A0A8A2VBV9_9EURY</name>
<evidence type="ECO:0008006" key="3">
    <source>
        <dbReference type="Google" id="ProtNLM"/>
    </source>
</evidence>
<dbReference type="KEGG" id="hakz:J0X25_16600"/>
<organism evidence="1 2">
    <name type="scientific">Haloterrigena alkaliphila</name>
    <dbReference type="NCBI Taxonomy" id="2816475"/>
    <lineage>
        <taxon>Archaea</taxon>
        <taxon>Methanobacteriati</taxon>
        <taxon>Methanobacteriota</taxon>
        <taxon>Stenosarchaea group</taxon>
        <taxon>Halobacteria</taxon>
        <taxon>Halobacteriales</taxon>
        <taxon>Natrialbaceae</taxon>
        <taxon>Haloterrigena</taxon>
    </lineage>
</organism>
<evidence type="ECO:0000313" key="2">
    <source>
        <dbReference type="Proteomes" id="UP000663203"/>
    </source>
</evidence>
<gene>
    <name evidence="1" type="ORF">J0X25_16600</name>
</gene>
<accession>A0A8A2VBV9</accession>
<dbReference type="AlphaFoldDB" id="A0A8A2VBV9"/>
<dbReference type="GeneID" id="63188959"/>
<protein>
    <recommendedName>
        <fullName evidence="3">Small CPxCG-related zinc finger protein</fullName>
    </recommendedName>
</protein>